<dbReference type="AlphaFoldDB" id="A0A1Q2CBV8"/>
<feature type="signal peptide" evidence="2">
    <location>
        <begin position="1"/>
        <end position="19"/>
    </location>
</feature>
<gene>
    <name evidence="4" type="ORF">RPIT_01090</name>
</gene>
<organism evidence="4 5">
    <name type="scientific">Tessaracoccus flavus</name>
    <dbReference type="NCBI Taxonomy" id="1610493"/>
    <lineage>
        <taxon>Bacteria</taxon>
        <taxon>Bacillati</taxon>
        <taxon>Actinomycetota</taxon>
        <taxon>Actinomycetes</taxon>
        <taxon>Propionibacteriales</taxon>
        <taxon>Propionibacteriaceae</taxon>
        <taxon>Tessaracoccus</taxon>
    </lineage>
</organism>
<dbReference type="Proteomes" id="UP000188324">
    <property type="component" value="Chromosome"/>
</dbReference>
<sequence length="382" mass="39647">MFKPILVLIGVTGLLVACATPGIEAPSVSPSATSSSDVATTSPTVPSAASTATSAAPTTPTIPGHATVDFTAGEPVALTAPSEMTGWGETLALPYGEFPGQVGVSPGGDGLEWGPSYGTQLPDGTWWILDTAHLRLAHYAEDGRYLDDALIPEEHLALGSYVQYQSPQALADGSVVLQSTTIDNPGLLRFSADAGFTRLDLPVHVGVRATDGRRLFGFNEAGAQVRVDPLNGDVAPVETFAGQAGAPYRLDVQPGLLHVQRGDLKLRIPLQSADEPAATVHPAVEAVTGSDGVLHILVTGIIEHADGEASDVSGLLSIDEEGRGTVQSVRPLTSSADPGDGAHLGIRLGNDRPWLMTVDDDALRVYGPLPELVESLPELVEG</sequence>
<proteinExistence type="predicted"/>
<dbReference type="KEGG" id="tfl:RPIT_01090"/>
<evidence type="ECO:0000313" key="4">
    <source>
        <dbReference type="EMBL" id="AQP43587.1"/>
    </source>
</evidence>
<dbReference type="OrthoDB" id="4562627at2"/>
<feature type="region of interest" description="Disordered" evidence="1">
    <location>
        <begin position="26"/>
        <end position="68"/>
    </location>
</feature>
<dbReference type="RefSeq" id="WP_077339728.1">
    <property type="nucleotide sequence ID" value="NZ_CP019605.1"/>
</dbReference>
<evidence type="ECO:0000259" key="3">
    <source>
        <dbReference type="Pfam" id="PF24303"/>
    </source>
</evidence>
<evidence type="ECO:0000256" key="2">
    <source>
        <dbReference type="SAM" id="SignalP"/>
    </source>
</evidence>
<dbReference type="Pfam" id="PF24303">
    <property type="entry name" value="DUF7485"/>
    <property type="match status" value="1"/>
</dbReference>
<dbReference type="EMBL" id="CP019605">
    <property type="protein sequence ID" value="AQP43587.1"/>
    <property type="molecule type" value="Genomic_DNA"/>
</dbReference>
<accession>A0A1Q2CBV8</accession>
<feature type="domain" description="DUF7485" evidence="3">
    <location>
        <begin position="85"/>
        <end position="366"/>
    </location>
</feature>
<evidence type="ECO:0000313" key="5">
    <source>
        <dbReference type="Proteomes" id="UP000188324"/>
    </source>
</evidence>
<keyword evidence="5" id="KW-1185">Reference proteome</keyword>
<keyword evidence="2" id="KW-0732">Signal</keyword>
<name>A0A1Q2CBV8_9ACTN</name>
<protein>
    <recommendedName>
        <fullName evidence="3">DUF7485 domain-containing protein</fullName>
    </recommendedName>
</protein>
<dbReference type="PROSITE" id="PS51257">
    <property type="entry name" value="PROKAR_LIPOPROTEIN"/>
    <property type="match status" value="1"/>
</dbReference>
<dbReference type="InterPro" id="IPR055908">
    <property type="entry name" value="DUF7485"/>
</dbReference>
<reference evidence="4 5" key="1">
    <citation type="journal article" date="2016" name="Int. J. Syst. Evol. Microbiol.">
        <title>Tessaracoccus flavus sp. nov., isolated from the drainage system of a lindane-producing factory.</title>
        <authorList>
            <person name="Kumari R."/>
            <person name="Singh P."/>
            <person name="Schumann P."/>
            <person name="Lal R."/>
        </authorList>
    </citation>
    <scope>NUCLEOTIDE SEQUENCE [LARGE SCALE GENOMIC DNA]</scope>
    <source>
        <strain evidence="4 5">RP1T</strain>
    </source>
</reference>
<feature type="compositionally biased region" description="Low complexity" evidence="1">
    <location>
        <begin position="26"/>
        <end position="61"/>
    </location>
</feature>
<evidence type="ECO:0000256" key="1">
    <source>
        <dbReference type="SAM" id="MobiDB-lite"/>
    </source>
</evidence>
<feature type="chain" id="PRO_5043893110" description="DUF7485 domain-containing protein" evidence="2">
    <location>
        <begin position="20"/>
        <end position="382"/>
    </location>
</feature>